<comment type="similarity">
    <text evidence="1">Belongs to the peptidase S12 family.</text>
</comment>
<name>A0A9P5H124_9HYPO</name>
<dbReference type="Proteomes" id="UP000722485">
    <property type="component" value="Unassembled WGS sequence"/>
</dbReference>
<sequence>MREYIMLEGDGSLLTGEFAKFVQETLEEWKIPNVSIAVIDGEDVFTQYGASTTNGFVCAALAHLIDTRAYPALDTGWATSASSMIRDDFVLKDAWAMEHLTLEDAACHHWIPAAEQRQRRYAAVKDLIRNQRNLDMTEGPRVKFSYCNLMYSGLSHVIETLTGKPLGDVLRELIWEPPRHVVYDFTLDAALSAPEHLITGYYWDHKEEKYSEVPYIGYCTGQRPLSAAVHQYIRAPRIFGGMPEQGRDIFMCGLGWQRTLCRGHLMYTHSGGIEAFGKQVYWFPEAKFGVVAFGNTSTTSNAAEDALVYRLAHEKLGVAPNDLVDVGVEQVVLHD</sequence>
<comment type="caution">
    <text evidence="3">The sequence shown here is derived from an EMBL/GenBank/DDBJ whole genome shotgun (WGS) entry which is preliminary data.</text>
</comment>
<keyword evidence="4" id="KW-1185">Reference proteome</keyword>
<reference evidence="3" key="1">
    <citation type="submission" date="2020-03" db="EMBL/GenBank/DDBJ databases">
        <title>Draft Genome Sequence of Cylindrodendrum hubeiense.</title>
        <authorList>
            <person name="Buettner E."/>
            <person name="Kellner H."/>
        </authorList>
    </citation>
    <scope>NUCLEOTIDE SEQUENCE</scope>
    <source>
        <strain evidence="3">IHI 201604</strain>
    </source>
</reference>
<feature type="domain" description="Beta-lactamase-related" evidence="2">
    <location>
        <begin position="118"/>
        <end position="312"/>
    </location>
</feature>
<dbReference type="Gene3D" id="3.40.710.10">
    <property type="entry name" value="DD-peptidase/beta-lactamase superfamily"/>
    <property type="match status" value="1"/>
</dbReference>
<organism evidence="3 4">
    <name type="scientific">Cylindrodendrum hubeiense</name>
    <dbReference type="NCBI Taxonomy" id="595255"/>
    <lineage>
        <taxon>Eukaryota</taxon>
        <taxon>Fungi</taxon>
        <taxon>Dikarya</taxon>
        <taxon>Ascomycota</taxon>
        <taxon>Pezizomycotina</taxon>
        <taxon>Sordariomycetes</taxon>
        <taxon>Hypocreomycetidae</taxon>
        <taxon>Hypocreales</taxon>
        <taxon>Nectriaceae</taxon>
        <taxon>Cylindrodendrum</taxon>
    </lineage>
</organism>
<dbReference type="InterPro" id="IPR012338">
    <property type="entry name" value="Beta-lactam/transpept-like"/>
</dbReference>
<evidence type="ECO:0000259" key="2">
    <source>
        <dbReference type="Pfam" id="PF00144"/>
    </source>
</evidence>
<proteinExistence type="inferred from homology"/>
<evidence type="ECO:0000313" key="3">
    <source>
        <dbReference type="EMBL" id="KAF7542624.1"/>
    </source>
</evidence>
<gene>
    <name evidence="3" type="ORF">G7Z17_g11408</name>
</gene>
<dbReference type="InterPro" id="IPR050491">
    <property type="entry name" value="AmpC-like"/>
</dbReference>
<dbReference type="SUPFAM" id="SSF56601">
    <property type="entry name" value="beta-lactamase/transpeptidase-like"/>
    <property type="match status" value="1"/>
</dbReference>
<dbReference type="PANTHER" id="PTHR46825">
    <property type="entry name" value="D-ALANYL-D-ALANINE-CARBOXYPEPTIDASE/ENDOPEPTIDASE AMPH"/>
    <property type="match status" value="1"/>
</dbReference>
<evidence type="ECO:0000256" key="1">
    <source>
        <dbReference type="ARBA" id="ARBA00038215"/>
    </source>
</evidence>
<protein>
    <recommendedName>
        <fullName evidence="2">Beta-lactamase-related domain-containing protein</fullName>
    </recommendedName>
</protein>
<evidence type="ECO:0000313" key="4">
    <source>
        <dbReference type="Proteomes" id="UP000722485"/>
    </source>
</evidence>
<dbReference type="OrthoDB" id="5946976at2759"/>
<dbReference type="InterPro" id="IPR001466">
    <property type="entry name" value="Beta-lactam-related"/>
</dbReference>
<dbReference type="PANTHER" id="PTHR46825:SF9">
    <property type="entry name" value="BETA-LACTAMASE-RELATED DOMAIN-CONTAINING PROTEIN"/>
    <property type="match status" value="1"/>
</dbReference>
<dbReference type="EMBL" id="JAANBB010000429">
    <property type="protein sequence ID" value="KAF7542624.1"/>
    <property type="molecule type" value="Genomic_DNA"/>
</dbReference>
<accession>A0A9P5H124</accession>
<dbReference type="Pfam" id="PF00144">
    <property type="entry name" value="Beta-lactamase"/>
    <property type="match status" value="1"/>
</dbReference>
<dbReference type="AlphaFoldDB" id="A0A9P5H124"/>